<evidence type="ECO:0000313" key="2">
    <source>
        <dbReference type="Proteomes" id="UP000683360"/>
    </source>
</evidence>
<name>A0A8S3Q4S6_MYTED</name>
<sequence>MPHGTARIDIITKTTDFPEQMLMYSKICLSSRTTDISQEQMPCTARSAYPSRATDISQEQMPHSKQNMICLSSCTAKICSKICLSFRTTDISQEQMPCTARSAYPSRATDTSQEQYSKICHYVQQDLLILQEQILICLSFKNYNLTRTDAHVQQDVILQELISHKNRCCTARYVSRTTDIS</sequence>
<reference evidence="1" key="1">
    <citation type="submission" date="2021-03" db="EMBL/GenBank/DDBJ databases">
        <authorList>
            <person name="Bekaert M."/>
        </authorList>
    </citation>
    <scope>NUCLEOTIDE SEQUENCE</scope>
</reference>
<dbReference type="Proteomes" id="UP000683360">
    <property type="component" value="Unassembled WGS sequence"/>
</dbReference>
<evidence type="ECO:0000313" key="1">
    <source>
        <dbReference type="EMBL" id="CAG2190234.1"/>
    </source>
</evidence>
<comment type="caution">
    <text evidence="1">The sequence shown here is derived from an EMBL/GenBank/DDBJ whole genome shotgun (WGS) entry which is preliminary data.</text>
</comment>
<gene>
    <name evidence="1" type="ORF">MEDL_5545</name>
</gene>
<dbReference type="EMBL" id="CAJPWZ010000320">
    <property type="protein sequence ID" value="CAG2190234.1"/>
    <property type="molecule type" value="Genomic_DNA"/>
</dbReference>
<protein>
    <submittedName>
        <fullName evidence="1">Uncharacterized protein</fullName>
    </submittedName>
</protein>
<keyword evidence="2" id="KW-1185">Reference proteome</keyword>
<accession>A0A8S3Q4S6</accession>
<organism evidence="1 2">
    <name type="scientific">Mytilus edulis</name>
    <name type="common">Blue mussel</name>
    <dbReference type="NCBI Taxonomy" id="6550"/>
    <lineage>
        <taxon>Eukaryota</taxon>
        <taxon>Metazoa</taxon>
        <taxon>Spiralia</taxon>
        <taxon>Lophotrochozoa</taxon>
        <taxon>Mollusca</taxon>
        <taxon>Bivalvia</taxon>
        <taxon>Autobranchia</taxon>
        <taxon>Pteriomorphia</taxon>
        <taxon>Mytilida</taxon>
        <taxon>Mytiloidea</taxon>
        <taxon>Mytilidae</taxon>
        <taxon>Mytilinae</taxon>
        <taxon>Mytilus</taxon>
    </lineage>
</organism>
<dbReference type="AlphaFoldDB" id="A0A8S3Q4S6"/>
<proteinExistence type="predicted"/>